<dbReference type="Pfam" id="PF05890">
    <property type="entry name" value="Ebp2"/>
    <property type="match status" value="1"/>
</dbReference>
<evidence type="ECO:0000313" key="8">
    <source>
        <dbReference type="Proteomes" id="UP000002748"/>
    </source>
</evidence>
<feature type="compositionally biased region" description="Basic and acidic residues" evidence="6">
    <location>
        <begin position="377"/>
        <end position="391"/>
    </location>
</feature>
<dbReference type="GeneID" id="25985478"/>
<dbReference type="PANTHER" id="PTHR13028">
    <property type="entry name" value="RRNA PROCESSING PROTEIN EBNA1-BINDING PROTEIN-RELATED"/>
    <property type="match status" value="1"/>
</dbReference>
<dbReference type="GO" id="GO:0030687">
    <property type="term" value="C:preribosome, large subunit precursor"/>
    <property type="evidence" value="ECO:0007669"/>
    <property type="project" value="TreeGrafter"/>
</dbReference>
<evidence type="ECO:0000256" key="6">
    <source>
        <dbReference type="SAM" id="MobiDB-lite"/>
    </source>
</evidence>
<feature type="compositionally biased region" description="Basic residues" evidence="6">
    <location>
        <begin position="1"/>
        <end position="10"/>
    </location>
</feature>
<evidence type="ECO:0000256" key="5">
    <source>
        <dbReference type="ARBA" id="ARBA00023242"/>
    </source>
</evidence>
<accession>J4UD25</accession>
<dbReference type="OrthoDB" id="443772at2759"/>
<dbReference type="AlphaFoldDB" id="J4UD25"/>
<name>J4UD25_TRIAS</name>
<evidence type="ECO:0000313" key="7">
    <source>
        <dbReference type="EMBL" id="EJT48975.1"/>
    </source>
</evidence>
<keyword evidence="5" id="KW-0539">Nucleus</keyword>
<keyword evidence="4" id="KW-0175">Coiled coil</keyword>
<protein>
    <submittedName>
        <fullName evidence="7">rRNA processing-related protein</fullName>
    </submittedName>
</protein>
<proteinExistence type="inferred from homology"/>
<dbReference type="GO" id="GO:0034399">
    <property type="term" value="C:nuclear periphery"/>
    <property type="evidence" value="ECO:0007669"/>
    <property type="project" value="TreeGrafter"/>
</dbReference>
<dbReference type="RefSeq" id="XP_014180447.1">
    <property type="nucleotide sequence ID" value="XM_014324972.1"/>
</dbReference>
<feature type="compositionally biased region" description="Basic residues" evidence="6">
    <location>
        <begin position="392"/>
        <end position="412"/>
    </location>
</feature>
<dbReference type="GO" id="GO:0042273">
    <property type="term" value="P:ribosomal large subunit biogenesis"/>
    <property type="evidence" value="ECO:0007669"/>
    <property type="project" value="TreeGrafter"/>
</dbReference>
<dbReference type="Proteomes" id="UP000002748">
    <property type="component" value="Unassembled WGS sequence"/>
</dbReference>
<dbReference type="VEuPathDB" id="FungiDB:A1Q1_01964"/>
<feature type="compositionally biased region" description="Acidic residues" evidence="6">
    <location>
        <begin position="109"/>
        <end position="139"/>
    </location>
</feature>
<feature type="compositionally biased region" description="Basic and acidic residues" evidence="6">
    <location>
        <begin position="350"/>
        <end position="366"/>
    </location>
</feature>
<evidence type="ECO:0000256" key="3">
    <source>
        <dbReference type="ARBA" id="ARBA00022517"/>
    </source>
</evidence>
<comment type="caution">
    <text evidence="7">The sequence shown here is derived from an EMBL/GenBank/DDBJ whole genome shotgun (WGS) entry which is preliminary data.</text>
</comment>
<dbReference type="InterPro" id="IPR008610">
    <property type="entry name" value="Ebp2"/>
</dbReference>
<feature type="compositionally biased region" description="Acidic residues" evidence="6">
    <location>
        <begin position="324"/>
        <end position="338"/>
    </location>
</feature>
<gene>
    <name evidence="7" type="ORF">A1Q1_01964</name>
</gene>
<evidence type="ECO:0000256" key="2">
    <source>
        <dbReference type="ARBA" id="ARBA00007336"/>
    </source>
</evidence>
<reference evidence="7 8" key="1">
    <citation type="journal article" date="2012" name="Eukaryot. Cell">
        <title>Draft genome sequence of CBS 2479, the standard type strain of Trichosporon asahii.</title>
        <authorList>
            <person name="Yang R.Y."/>
            <person name="Li H.T."/>
            <person name="Zhu H."/>
            <person name="Zhou G.P."/>
            <person name="Wang M."/>
            <person name="Wang L."/>
        </authorList>
    </citation>
    <scope>NUCLEOTIDE SEQUENCE [LARGE SCALE GENOMIC DNA]</scope>
    <source>
        <strain evidence="8">ATCC 90039 / CBS 2479 / JCM 2466 / KCTC 7840 / NCYC 2677 / UAMH 7654</strain>
    </source>
</reference>
<dbReference type="HOGENOM" id="CLU_036007_0_1_1"/>
<sequence length="412" mass="46381">MANLSKKKAAKPAVKPSPKGKGKQKDVAKKPAKVPSPEPESDEEEVDDDEVDEEDEEVEIGEDGEESSEYDSDEDSENGGVSERGMARLMELVGPEDLEEYELAQLAGEEGEEEDDDEEDEDEEDEDEEEEDDEEEVADESIVMDVADPDTLAVDELGSDVSVDEDAVPMRKVTMNNPAAMRILTDNIKMSNMPFVEHLIIQSKEILDVDPSDDLKRETAFYKLALDAVPQARKLCAKFDIPFSRPNDYYAEMVKSDEHMERVRSKLVEEAQGIKKSEDAKRQRDLKKYGKQIQIEKLKAREQDKKAFADRVQGLKRKRKEGMELGDEDDFDIELDDDSSARPGKKGKGQGKDGKPKMPRHARDAKYSLGGGGRRSKQNDKDSTNDFGSEHRKTKAGKAKRPGKSRRHSRRK</sequence>
<comment type="subcellular location">
    <subcellularLocation>
        <location evidence="1">Nucleus</location>
        <location evidence="1">Nucleolus</location>
    </subcellularLocation>
</comment>
<feature type="region of interest" description="Disordered" evidence="6">
    <location>
        <begin position="314"/>
        <end position="412"/>
    </location>
</feature>
<keyword evidence="3" id="KW-0690">Ribosome biogenesis</keyword>
<dbReference type="PANTHER" id="PTHR13028:SF0">
    <property type="entry name" value="RRNA-PROCESSING PROTEIN EBP2-RELATED"/>
    <property type="match status" value="1"/>
</dbReference>
<feature type="region of interest" description="Disordered" evidence="6">
    <location>
        <begin position="1"/>
        <end position="144"/>
    </location>
</feature>
<evidence type="ECO:0000256" key="4">
    <source>
        <dbReference type="ARBA" id="ARBA00023054"/>
    </source>
</evidence>
<feature type="compositionally biased region" description="Acidic residues" evidence="6">
    <location>
        <begin position="39"/>
        <end position="77"/>
    </location>
</feature>
<comment type="similarity">
    <text evidence="2">Belongs to the EBP2 family.</text>
</comment>
<evidence type="ECO:0000256" key="1">
    <source>
        <dbReference type="ARBA" id="ARBA00004604"/>
    </source>
</evidence>
<dbReference type="GO" id="GO:0005730">
    <property type="term" value="C:nucleolus"/>
    <property type="evidence" value="ECO:0007669"/>
    <property type="project" value="UniProtKB-SubCell"/>
</dbReference>
<dbReference type="EMBL" id="ALBS01000183">
    <property type="protein sequence ID" value="EJT48975.1"/>
    <property type="molecule type" value="Genomic_DNA"/>
</dbReference>
<dbReference type="GO" id="GO:0006364">
    <property type="term" value="P:rRNA processing"/>
    <property type="evidence" value="ECO:0007669"/>
    <property type="project" value="TreeGrafter"/>
</dbReference>
<dbReference type="KEGG" id="tasa:A1Q1_01964"/>
<organism evidence="7 8">
    <name type="scientific">Trichosporon asahii var. asahii (strain ATCC 90039 / CBS 2479 / JCM 2466 / KCTC 7840 / NBRC 103889/ NCYC 2677 / UAMH 7654)</name>
    <name type="common">Yeast</name>
    <dbReference type="NCBI Taxonomy" id="1186058"/>
    <lineage>
        <taxon>Eukaryota</taxon>
        <taxon>Fungi</taxon>
        <taxon>Dikarya</taxon>
        <taxon>Basidiomycota</taxon>
        <taxon>Agaricomycotina</taxon>
        <taxon>Tremellomycetes</taxon>
        <taxon>Trichosporonales</taxon>
        <taxon>Trichosporonaceae</taxon>
        <taxon>Trichosporon</taxon>
    </lineage>
</organism>